<feature type="transmembrane region" description="Helical" evidence="8">
    <location>
        <begin position="124"/>
        <end position="144"/>
    </location>
</feature>
<evidence type="ECO:0000259" key="9">
    <source>
        <dbReference type="Pfam" id="PF02397"/>
    </source>
</evidence>
<evidence type="ECO:0000256" key="2">
    <source>
        <dbReference type="ARBA" id="ARBA00006464"/>
    </source>
</evidence>
<dbReference type="InterPro" id="IPR003362">
    <property type="entry name" value="Bact_transf"/>
</dbReference>
<dbReference type="OrthoDB" id="9808602at2"/>
<feature type="transmembrane region" description="Helical" evidence="8">
    <location>
        <begin position="68"/>
        <end position="86"/>
    </location>
</feature>
<dbReference type="PANTHER" id="PTHR30576">
    <property type="entry name" value="COLANIC BIOSYNTHESIS UDP-GLUCOSE LIPID CARRIER TRANSFERASE"/>
    <property type="match status" value="1"/>
</dbReference>
<gene>
    <name evidence="10" type="ORF">E8M01_05235</name>
</gene>
<comment type="subcellular location">
    <subcellularLocation>
        <location evidence="1">Membrane</location>
        <topology evidence="1">Multi-pass membrane protein</topology>
    </subcellularLocation>
</comment>
<dbReference type="EC" id="2.7.8.31" evidence="10"/>
<dbReference type="NCBIfam" id="TIGR03023">
    <property type="entry name" value="WcaJ_sugtrans"/>
    <property type="match status" value="1"/>
</dbReference>
<evidence type="ECO:0000256" key="6">
    <source>
        <dbReference type="ARBA" id="ARBA00023136"/>
    </source>
</evidence>
<dbReference type="Proteomes" id="UP000298781">
    <property type="component" value="Chromosome"/>
</dbReference>
<feature type="transmembrane region" description="Helical" evidence="8">
    <location>
        <begin position="296"/>
        <end position="317"/>
    </location>
</feature>
<evidence type="ECO:0000256" key="4">
    <source>
        <dbReference type="ARBA" id="ARBA00022692"/>
    </source>
</evidence>
<organism evidence="10 11">
    <name type="scientific">Phreatobacter stygius</name>
    <dbReference type="NCBI Taxonomy" id="1940610"/>
    <lineage>
        <taxon>Bacteria</taxon>
        <taxon>Pseudomonadati</taxon>
        <taxon>Pseudomonadota</taxon>
        <taxon>Alphaproteobacteria</taxon>
        <taxon>Hyphomicrobiales</taxon>
        <taxon>Phreatobacteraceae</taxon>
        <taxon>Phreatobacter</taxon>
    </lineage>
</organism>
<dbReference type="Pfam" id="PF13727">
    <property type="entry name" value="CoA_binding_3"/>
    <property type="match status" value="1"/>
</dbReference>
<protein>
    <submittedName>
        <fullName evidence="10">Undecaprenyl-phosphate glucose phosphotransferase</fullName>
        <ecNumber evidence="10">2.7.8.31</ecNumber>
    </submittedName>
</protein>
<evidence type="ECO:0000313" key="10">
    <source>
        <dbReference type="EMBL" id="QCI63694.1"/>
    </source>
</evidence>
<dbReference type="AlphaFoldDB" id="A0A4D7AQW0"/>
<keyword evidence="3 10" id="KW-0808">Transferase</keyword>
<dbReference type="GO" id="GO:0089702">
    <property type="term" value="F:undecaprenyl-phosphate glucose phosphotransferase activity"/>
    <property type="evidence" value="ECO:0007669"/>
    <property type="project" value="UniProtKB-EC"/>
</dbReference>
<dbReference type="GO" id="GO:0009242">
    <property type="term" value="P:colanic acid biosynthetic process"/>
    <property type="evidence" value="ECO:0007669"/>
    <property type="project" value="TreeGrafter"/>
</dbReference>
<dbReference type="PANTHER" id="PTHR30576:SF21">
    <property type="entry name" value="UDP-GLUCOSE:UNDECAPRENYL-PHOSPHATE GLUCOSE-1-PHOSPHATE TRANSFERASE"/>
    <property type="match status" value="1"/>
</dbReference>
<dbReference type="GO" id="GO:0016020">
    <property type="term" value="C:membrane"/>
    <property type="evidence" value="ECO:0007669"/>
    <property type="project" value="UniProtKB-SubCell"/>
</dbReference>
<dbReference type="GO" id="GO:0000271">
    <property type="term" value="P:polysaccharide biosynthetic process"/>
    <property type="evidence" value="ECO:0007669"/>
    <property type="project" value="UniProtKB-KW"/>
</dbReference>
<evidence type="ECO:0000256" key="5">
    <source>
        <dbReference type="ARBA" id="ARBA00022989"/>
    </source>
</evidence>
<reference evidence="10 11" key="1">
    <citation type="submission" date="2019-04" db="EMBL/GenBank/DDBJ databases">
        <title>Phreatobacter aquaticus sp. nov.</title>
        <authorList>
            <person name="Choi A."/>
        </authorList>
    </citation>
    <scope>NUCLEOTIDE SEQUENCE [LARGE SCALE GENOMIC DNA]</scope>
    <source>
        <strain evidence="10 11">KCTC 52518</strain>
    </source>
</reference>
<feature type="transmembrane region" description="Helical" evidence="8">
    <location>
        <begin position="26"/>
        <end position="48"/>
    </location>
</feature>
<keyword evidence="4 8" id="KW-0812">Transmembrane</keyword>
<keyword evidence="6 8" id="KW-0472">Membrane</keyword>
<dbReference type="KEGG" id="pstg:E8M01_05235"/>
<keyword evidence="5 8" id="KW-1133">Transmembrane helix</keyword>
<accession>A0A4D7AQW0</accession>
<evidence type="ECO:0000256" key="3">
    <source>
        <dbReference type="ARBA" id="ARBA00022679"/>
    </source>
</evidence>
<keyword evidence="7" id="KW-0270">Exopolysaccharide synthesis</keyword>
<dbReference type="EMBL" id="CP039690">
    <property type="protein sequence ID" value="QCI63694.1"/>
    <property type="molecule type" value="Genomic_DNA"/>
</dbReference>
<keyword evidence="11" id="KW-1185">Reference proteome</keyword>
<evidence type="ECO:0000256" key="7">
    <source>
        <dbReference type="ARBA" id="ARBA00023169"/>
    </source>
</evidence>
<comment type="similarity">
    <text evidence="2">Belongs to the bacterial sugar transferase family.</text>
</comment>
<sequence length="482" mass="53801">MTLKDLDLPMGVVARRARGGYAWTRLTLMIATAAIDWMVIAGTSYMVSLVYNRFNSGDWWTIKAQVDLALLVSSLFVMLNVVRGQYQFSNYIAPNHRIGTALTLWGATFVTLMAFAFATKTSDGFSRVAVIATFVTGFPLLLLARRAAGRLMTLGSKIGMIPARRVMLVGRENDVTAFAMRYQPWNAGMHIAGTGLLADEGRAGSGRGDIARIVAQARQMYLDDVLIIVPWSETATIDSVIDAFMRMPVTIHLGPERIFDRFDEIKIAKTGGIASLQLGRPPLSAGEIMMKRMLDVGLASFALFLFTPVLLLIALAIKIDSPGPALFRQRRLGFNQRAFSIVKFRTMTVEDDGDAVRQATRGDQRITRIGRFLRRWNLDELPQLINVLGGQMSLVGPRPHAIAHDRQYDDGRIALYARRHNVKPGITGWAQVHGLRGETDTVEKMQARVEHDLYYIDNWSVLLDLEIMARTVFSRKAYDNAF</sequence>
<feature type="transmembrane region" description="Helical" evidence="8">
    <location>
        <begin position="98"/>
        <end position="118"/>
    </location>
</feature>
<dbReference type="InterPro" id="IPR017473">
    <property type="entry name" value="Undecaprenyl-P_gluc_Ptfrase"/>
</dbReference>
<evidence type="ECO:0000313" key="11">
    <source>
        <dbReference type="Proteomes" id="UP000298781"/>
    </source>
</evidence>
<dbReference type="NCBIfam" id="TIGR03025">
    <property type="entry name" value="EPS_sugtrans"/>
    <property type="match status" value="1"/>
</dbReference>
<name>A0A4D7AQW0_9HYPH</name>
<proteinExistence type="inferred from homology"/>
<dbReference type="Pfam" id="PF02397">
    <property type="entry name" value="Bac_transf"/>
    <property type="match status" value="1"/>
</dbReference>
<dbReference type="RefSeq" id="WP_136959151.1">
    <property type="nucleotide sequence ID" value="NZ_CP039690.1"/>
</dbReference>
<feature type="domain" description="Bacterial sugar transferase" evidence="9">
    <location>
        <begin position="291"/>
        <end position="473"/>
    </location>
</feature>
<evidence type="ECO:0000256" key="8">
    <source>
        <dbReference type="SAM" id="Phobius"/>
    </source>
</evidence>
<evidence type="ECO:0000256" key="1">
    <source>
        <dbReference type="ARBA" id="ARBA00004141"/>
    </source>
</evidence>
<dbReference type="InterPro" id="IPR017475">
    <property type="entry name" value="EPS_sugar_tfrase"/>
</dbReference>